<dbReference type="PATRIC" id="fig|47500.12.peg.4023"/>
<gene>
    <name evidence="4" type="ORF">AF333_04810</name>
    <name evidence="5" type="ORF">SAMN04487909_109149</name>
</gene>
<feature type="domain" description="Peptidoglycan binding-like" evidence="2">
    <location>
        <begin position="40"/>
        <end position="94"/>
    </location>
</feature>
<dbReference type="STRING" id="47500.AF333_04810"/>
<sequence>MKKQILLPMLLSAFILGSVAGPIHNRAEAASTLKYGMKNGAVKDLQVRLGTLGHLSAKATGYYGTLTEAAVRKFQREQGLSVDGVAGPNTMARLARLTVSKAELDKLARVIHGEARGESFEGQVAVGAVVMNRLKSDKFPKTIHDVIFQPGAFTAVSDGQYKLKPSKQAYRAARAAIRGQDPSGKSLYYFNPDIATSKWIWTRHQTKKIGKHIFAK</sequence>
<keyword evidence="1" id="KW-0732">Signal</keyword>
<accession>A0A0D1VDH2</accession>
<dbReference type="EMBL" id="FNED01000009">
    <property type="protein sequence ID" value="SDI93608.1"/>
    <property type="molecule type" value="Genomic_DNA"/>
</dbReference>
<dbReference type="GO" id="GO:0016787">
    <property type="term" value="F:hydrolase activity"/>
    <property type="evidence" value="ECO:0007669"/>
    <property type="project" value="InterPro"/>
</dbReference>
<feature type="domain" description="Cell wall hydrolase SleB" evidence="3">
    <location>
        <begin position="117"/>
        <end position="215"/>
    </location>
</feature>
<evidence type="ECO:0000259" key="3">
    <source>
        <dbReference type="Pfam" id="PF07486"/>
    </source>
</evidence>
<dbReference type="InterPro" id="IPR036366">
    <property type="entry name" value="PGBDSf"/>
</dbReference>
<reference evidence="4 6" key="1">
    <citation type="submission" date="2015-07" db="EMBL/GenBank/DDBJ databases">
        <title>Fjat-14205 dsm 2895.</title>
        <authorList>
            <person name="Liu B."/>
            <person name="Wang J."/>
            <person name="Zhu Y."/>
            <person name="Liu G."/>
            <person name="Chen Q."/>
            <person name="Chen Z."/>
            <person name="Lan J."/>
            <person name="Che J."/>
            <person name="Ge C."/>
            <person name="Shi H."/>
            <person name="Pan Z."/>
            <person name="Liu X."/>
        </authorList>
    </citation>
    <scope>NUCLEOTIDE SEQUENCE [LARGE SCALE GENOMIC DNA]</scope>
    <source>
        <strain evidence="4 6">DSM 2895</strain>
    </source>
</reference>
<dbReference type="Gene3D" id="1.10.10.2520">
    <property type="entry name" value="Cell wall hydrolase SleB, domain 1"/>
    <property type="match status" value="1"/>
</dbReference>
<proteinExistence type="predicted"/>
<evidence type="ECO:0000313" key="4">
    <source>
        <dbReference type="EMBL" id="KON94905.1"/>
    </source>
</evidence>
<evidence type="ECO:0000313" key="7">
    <source>
        <dbReference type="Proteomes" id="UP000182836"/>
    </source>
</evidence>
<feature type="signal peptide" evidence="1">
    <location>
        <begin position="1"/>
        <end position="20"/>
    </location>
</feature>
<protein>
    <submittedName>
        <fullName evidence="5">N-acetylmuramoyl-L-alanine amidase</fullName>
    </submittedName>
    <submittedName>
        <fullName evidence="4">Spore cortex-lytic protein</fullName>
    </submittedName>
</protein>
<dbReference type="Gene3D" id="1.10.101.10">
    <property type="entry name" value="PGBD-like superfamily/PGBD"/>
    <property type="match status" value="1"/>
</dbReference>
<dbReference type="InterPro" id="IPR002477">
    <property type="entry name" value="Peptidoglycan-bd-like"/>
</dbReference>
<evidence type="ECO:0000313" key="6">
    <source>
        <dbReference type="Proteomes" id="UP000037269"/>
    </source>
</evidence>
<evidence type="ECO:0000259" key="2">
    <source>
        <dbReference type="Pfam" id="PF01471"/>
    </source>
</evidence>
<dbReference type="InterPro" id="IPR011105">
    <property type="entry name" value="Cell_wall_hydrolase_SleB"/>
</dbReference>
<dbReference type="Proteomes" id="UP000182836">
    <property type="component" value="Unassembled WGS sequence"/>
</dbReference>
<dbReference type="InterPro" id="IPR036365">
    <property type="entry name" value="PGBD-like_sf"/>
</dbReference>
<dbReference type="SUPFAM" id="SSF47090">
    <property type="entry name" value="PGBD-like"/>
    <property type="match status" value="1"/>
</dbReference>
<evidence type="ECO:0000313" key="5">
    <source>
        <dbReference type="EMBL" id="SDI93608.1"/>
    </source>
</evidence>
<dbReference type="Pfam" id="PF01471">
    <property type="entry name" value="PG_binding_1"/>
    <property type="match status" value="1"/>
</dbReference>
<dbReference type="Gene3D" id="6.20.240.60">
    <property type="match status" value="1"/>
</dbReference>
<dbReference type="AlphaFoldDB" id="A0A0D1VDH2"/>
<dbReference type="EMBL" id="LGUG01000004">
    <property type="protein sequence ID" value="KON94905.1"/>
    <property type="molecule type" value="Genomic_DNA"/>
</dbReference>
<evidence type="ECO:0000256" key="1">
    <source>
        <dbReference type="SAM" id="SignalP"/>
    </source>
</evidence>
<dbReference type="OrthoDB" id="9785345at2"/>
<organism evidence="4 6">
    <name type="scientific">Aneurinibacillus migulanus</name>
    <name type="common">Bacillus migulanus</name>
    <dbReference type="NCBI Taxonomy" id="47500"/>
    <lineage>
        <taxon>Bacteria</taxon>
        <taxon>Bacillati</taxon>
        <taxon>Bacillota</taxon>
        <taxon>Bacilli</taxon>
        <taxon>Bacillales</taxon>
        <taxon>Paenibacillaceae</taxon>
        <taxon>Aneurinibacillus group</taxon>
        <taxon>Aneurinibacillus</taxon>
    </lineage>
</organism>
<keyword evidence="6" id="KW-1185">Reference proteome</keyword>
<dbReference type="Proteomes" id="UP000037269">
    <property type="component" value="Unassembled WGS sequence"/>
</dbReference>
<dbReference type="RefSeq" id="WP_043065020.1">
    <property type="nucleotide sequence ID" value="NZ_BJOA01000078.1"/>
</dbReference>
<feature type="chain" id="PRO_5041079198" evidence="1">
    <location>
        <begin position="21"/>
        <end position="216"/>
    </location>
</feature>
<reference evidence="5 7" key="2">
    <citation type="submission" date="2016-10" db="EMBL/GenBank/DDBJ databases">
        <authorList>
            <person name="de Groot N.N."/>
        </authorList>
    </citation>
    <scope>NUCLEOTIDE SEQUENCE [LARGE SCALE GENOMIC DNA]</scope>
    <source>
        <strain evidence="5 7">DSM 2895</strain>
    </source>
</reference>
<dbReference type="GeneID" id="42304528"/>
<dbReference type="InterPro" id="IPR042047">
    <property type="entry name" value="SleB_dom1"/>
</dbReference>
<dbReference type="FunFam" id="6.20.240.60:FF:000001">
    <property type="entry name" value="Spore cortex-lytic enzyme"/>
    <property type="match status" value="1"/>
</dbReference>
<name>A0A0D1VDH2_ANEMI</name>
<dbReference type="Pfam" id="PF07486">
    <property type="entry name" value="Hydrolase_2"/>
    <property type="match status" value="1"/>
</dbReference>